<dbReference type="Proteomes" id="UP000729402">
    <property type="component" value="Unassembled WGS sequence"/>
</dbReference>
<accession>A0A8J6BT48</accession>
<name>A0A8J6BT48_ZIZPA</name>
<evidence type="ECO:0000256" key="1">
    <source>
        <dbReference type="SAM" id="MobiDB-lite"/>
    </source>
</evidence>
<dbReference type="EMBL" id="JAAALK010000080">
    <property type="protein sequence ID" value="KAG8094649.1"/>
    <property type="molecule type" value="Genomic_DNA"/>
</dbReference>
<reference evidence="2" key="2">
    <citation type="submission" date="2021-02" db="EMBL/GenBank/DDBJ databases">
        <authorList>
            <person name="Kimball J.A."/>
            <person name="Haas M.W."/>
            <person name="Macchietto M."/>
            <person name="Kono T."/>
            <person name="Duquette J."/>
            <person name="Shao M."/>
        </authorList>
    </citation>
    <scope>NUCLEOTIDE SEQUENCE</scope>
    <source>
        <tissue evidence="2">Fresh leaf tissue</tissue>
    </source>
</reference>
<feature type="region of interest" description="Disordered" evidence="1">
    <location>
        <begin position="1"/>
        <end position="131"/>
    </location>
</feature>
<protein>
    <submittedName>
        <fullName evidence="2">Uncharacterized protein</fullName>
    </submittedName>
</protein>
<comment type="caution">
    <text evidence="2">The sequence shown here is derived from an EMBL/GenBank/DDBJ whole genome shotgun (WGS) entry which is preliminary data.</text>
</comment>
<organism evidence="2 3">
    <name type="scientific">Zizania palustris</name>
    <name type="common">Northern wild rice</name>
    <dbReference type="NCBI Taxonomy" id="103762"/>
    <lineage>
        <taxon>Eukaryota</taxon>
        <taxon>Viridiplantae</taxon>
        <taxon>Streptophyta</taxon>
        <taxon>Embryophyta</taxon>
        <taxon>Tracheophyta</taxon>
        <taxon>Spermatophyta</taxon>
        <taxon>Magnoliopsida</taxon>
        <taxon>Liliopsida</taxon>
        <taxon>Poales</taxon>
        <taxon>Poaceae</taxon>
        <taxon>BOP clade</taxon>
        <taxon>Oryzoideae</taxon>
        <taxon>Oryzeae</taxon>
        <taxon>Zizaniinae</taxon>
        <taxon>Zizania</taxon>
    </lineage>
</organism>
<feature type="compositionally biased region" description="Low complexity" evidence="1">
    <location>
        <begin position="70"/>
        <end position="85"/>
    </location>
</feature>
<gene>
    <name evidence="2" type="ORF">GUJ93_ZPchr0012g19719</name>
</gene>
<dbReference type="AlphaFoldDB" id="A0A8J6BT48"/>
<evidence type="ECO:0000313" key="3">
    <source>
        <dbReference type="Proteomes" id="UP000729402"/>
    </source>
</evidence>
<sequence length="131" mass="14040">MLRLASMLPSMLQGSVVKSKKKSSWVGSEGQEEELMGGALTSKKWLPDSALEKQPAAQDHRFLHTHAGTASLSSPADILPSSSAPPLAPPGAEQPEISKQETKGENSEENRSSKASNQTRTTNNFDILVQV</sequence>
<reference evidence="2" key="1">
    <citation type="journal article" date="2021" name="bioRxiv">
        <title>Whole Genome Assembly and Annotation of Northern Wild Rice, Zizania palustris L., Supports a Whole Genome Duplication in the Zizania Genus.</title>
        <authorList>
            <person name="Haas M."/>
            <person name="Kono T."/>
            <person name="Macchietto M."/>
            <person name="Millas R."/>
            <person name="McGilp L."/>
            <person name="Shao M."/>
            <person name="Duquette J."/>
            <person name="Hirsch C.N."/>
            <person name="Kimball J."/>
        </authorList>
    </citation>
    <scope>NUCLEOTIDE SEQUENCE</scope>
    <source>
        <tissue evidence="2">Fresh leaf tissue</tissue>
    </source>
</reference>
<keyword evidence="3" id="KW-1185">Reference proteome</keyword>
<evidence type="ECO:0000313" key="2">
    <source>
        <dbReference type="EMBL" id="KAG8094649.1"/>
    </source>
</evidence>
<proteinExistence type="predicted"/>
<feature type="compositionally biased region" description="Polar residues" evidence="1">
    <location>
        <begin position="113"/>
        <end position="125"/>
    </location>
</feature>
<feature type="compositionally biased region" description="Basic and acidic residues" evidence="1">
    <location>
        <begin position="96"/>
        <end position="112"/>
    </location>
</feature>